<accession>A0ABV0SG64</accession>
<protein>
    <submittedName>
        <fullName evidence="2">Uncharacterized protein</fullName>
    </submittedName>
</protein>
<evidence type="ECO:0000313" key="3">
    <source>
        <dbReference type="Proteomes" id="UP001434883"/>
    </source>
</evidence>
<proteinExistence type="predicted"/>
<evidence type="ECO:0000256" key="1">
    <source>
        <dbReference type="SAM" id="MobiDB-lite"/>
    </source>
</evidence>
<comment type="caution">
    <text evidence="2">The sequence shown here is derived from an EMBL/GenBank/DDBJ whole genome shotgun (WGS) entry which is preliminary data.</text>
</comment>
<name>A0ABV0SG64_9TELE</name>
<sequence length="62" mass="7021">SSSVRGSFRSKAMMDGKSRRLHLSPHRGSAATWSKPEQVDRVFQALRNGLKYVENKTFNSPK</sequence>
<gene>
    <name evidence="2" type="ORF">XENOCAPTIV_019163</name>
</gene>
<feature type="region of interest" description="Disordered" evidence="1">
    <location>
        <begin position="1"/>
        <end position="35"/>
    </location>
</feature>
<organism evidence="2 3">
    <name type="scientific">Xenoophorus captivus</name>
    <dbReference type="NCBI Taxonomy" id="1517983"/>
    <lineage>
        <taxon>Eukaryota</taxon>
        <taxon>Metazoa</taxon>
        <taxon>Chordata</taxon>
        <taxon>Craniata</taxon>
        <taxon>Vertebrata</taxon>
        <taxon>Euteleostomi</taxon>
        <taxon>Actinopterygii</taxon>
        <taxon>Neopterygii</taxon>
        <taxon>Teleostei</taxon>
        <taxon>Neoteleostei</taxon>
        <taxon>Acanthomorphata</taxon>
        <taxon>Ovalentaria</taxon>
        <taxon>Atherinomorphae</taxon>
        <taxon>Cyprinodontiformes</taxon>
        <taxon>Goodeidae</taxon>
        <taxon>Xenoophorus</taxon>
    </lineage>
</organism>
<keyword evidence="3" id="KW-1185">Reference proteome</keyword>
<evidence type="ECO:0000313" key="2">
    <source>
        <dbReference type="EMBL" id="MEQ2219520.1"/>
    </source>
</evidence>
<reference evidence="2 3" key="1">
    <citation type="submission" date="2021-06" db="EMBL/GenBank/DDBJ databases">
        <authorList>
            <person name="Palmer J.M."/>
        </authorList>
    </citation>
    <scope>NUCLEOTIDE SEQUENCE [LARGE SCALE GENOMIC DNA]</scope>
    <source>
        <strain evidence="2 3">XC_2019</strain>
        <tissue evidence="2">Muscle</tissue>
    </source>
</reference>
<dbReference type="EMBL" id="JAHRIN010079672">
    <property type="protein sequence ID" value="MEQ2219520.1"/>
    <property type="molecule type" value="Genomic_DNA"/>
</dbReference>
<dbReference type="Proteomes" id="UP001434883">
    <property type="component" value="Unassembled WGS sequence"/>
</dbReference>
<feature type="non-terminal residue" evidence="2">
    <location>
        <position position="1"/>
    </location>
</feature>